<reference evidence="1 2" key="1">
    <citation type="journal article" date="2016" name="Sci. Rep.">
        <title>A proposed integrated approach for the preclinical evaluation of phage therapy in Pseudomonas infections.</title>
        <authorList>
            <person name="Danis-Wlodarczyk K."/>
            <person name="Vandenheuvel D."/>
            <person name="Jang H.B."/>
            <person name="Briers Y."/>
            <person name="Olszak T."/>
            <person name="Arabski M."/>
            <person name="Wasik S."/>
            <person name="Drabik M."/>
            <person name="Higgins G."/>
            <person name="Tyrrell J."/>
            <person name="Harvey B.J."/>
            <person name="Noben J.P."/>
            <person name="Lavigne R."/>
            <person name="Drulis-Kawa Z."/>
        </authorList>
    </citation>
    <scope>NUCLEOTIDE SEQUENCE [LARGE SCALE GENOMIC DNA]</scope>
</reference>
<protein>
    <submittedName>
        <fullName evidence="1">Putative structural head protein</fullName>
    </submittedName>
</protein>
<sequence>MYNLFKNAPSRKLGQVVDPNIHYIRRIYAEQIRDVKSYYRRAPKYVESKNILAQMIRHFNVELLSDDATFIKNVDDRSRAIIRSFGITSSLNKGKVHVGGVTLGPQTEEVLVSTSESFDLKDLNKTWYKLSPVTYLYHTRTDTNLPIMNNTTQGRGYGVTLVNIPMLLVMYRYWYRWQVEKNPDEVEDTYRFIGSFVLPNMVDSYLDISFFNRLARNALDIKNPTFPIPHPFYITDMNPRIDKLCTTINRESILKGVDMEGLSWITPAIVQSNLFDMMRLPREPINRNNEWAYVLARTPFIKYLVGQLLKNTGYDQSSVNAVLIDLIEASNDQAFKQQANSEFVKAQQAQVDWMIDALKRKEM</sequence>
<dbReference type="EMBL" id="KU521356">
    <property type="protein sequence ID" value="ANM44829.1"/>
    <property type="molecule type" value="Genomic_DNA"/>
</dbReference>
<proteinExistence type="predicted"/>
<organism evidence="1 2">
    <name type="scientific">Pseudomonas phage KTN4</name>
    <dbReference type="NCBI Taxonomy" id="1862701"/>
    <lineage>
        <taxon>Viruses</taxon>
        <taxon>Duplodnaviria</taxon>
        <taxon>Heunggongvirae</taxon>
        <taxon>Uroviricota</taxon>
        <taxon>Caudoviricetes</taxon>
        <taxon>Chimalliviridae</taxon>
        <taxon>Phikzvirus</taxon>
        <taxon>Phikzvirus phiKZ</taxon>
    </lineage>
</organism>
<gene>
    <name evidence="1" type="ORF">KTN4_071</name>
</gene>
<evidence type="ECO:0000313" key="1">
    <source>
        <dbReference type="EMBL" id="ANM44829.1"/>
    </source>
</evidence>
<accession>A0A192Y4J7</accession>
<evidence type="ECO:0000313" key="2">
    <source>
        <dbReference type="Proteomes" id="UP000224336"/>
    </source>
</evidence>
<name>A0A192Y4J7_9CAUD</name>
<dbReference type="Proteomes" id="UP000224336">
    <property type="component" value="Segment"/>
</dbReference>